<dbReference type="InterPro" id="IPR010997">
    <property type="entry name" value="HRDC-like_sf"/>
</dbReference>
<feature type="compositionally biased region" description="Basic and acidic residues" evidence="1">
    <location>
        <begin position="161"/>
        <end position="180"/>
    </location>
</feature>
<keyword evidence="4" id="KW-1185">Reference proteome</keyword>
<accession>A0A975GFY8</accession>
<evidence type="ECO:0000313" key="3">
    <source>
        <dbReference type="EMBL" id="QTA79723.1"/>
    </source>
</evidence>
<dbReference type="PROSITE" id="PS50967">
    <property type="entry name" value="HRDC"/>
    <property type="match status" value="1"/>
</dbReference>
<reference evidence="3" key="1">
    <citation type="journal article" date="2021" name="Microb. Physiol.">
        <title>Proteogenomic Insights into the Physiology of Marine, Sulfate-Reducing, Filamentous Desulfonema limicola and Desulfonema magnum.</title>
        <authorList>
            <person name="Schnaars V."/>
            <person name="Wohlbrand L."/>
            <person name="Scheve S."/>
            <person name="Hinrichs C."/>
            <person name="Reinhardt R."/>
            <person name="Rabus R."/>
        </authorList>
    </citation>
    <scope>NUCLEOTIDE SEQUENCE</scope>
    <source>
        <strain evidence="3">5ac10</strain>
    </source>
</reference>
<evidence type="ECO:0000256" key="1">
    <source>
        <dbReference type="SAM" id="MobiDB-lite"/>
    </source>
</evidence>
<gene>
    <name evidence="3" type="ORF">dnl_20000</name>
</gene>
<proteinExistence type="predicted"/>
<dbReference type="Gene3D" id="1.10.150.80">
    <property type="entry name" value="HRDC domain"/>
    <property type="match status" value="1"/>
</dbReference>
<dbReference type="Proteomes" id="UP000663720">
    <property type="component" value="Chromosome"/>
</dbReference>
<name>A0A975GFY8_9BACT</name>
<evidence type="ECO:0000259" key="2">
    <source>
        <dbReference type="PROSITE" id="PS50967"/>
    </source>
</evidence>
<dbReference type="KEGG" id="dli:dnl_20000"/>
<protein>
    <submittedName>
        <fullName evidence="3">HRDC domain-containing protein</fullName>
    </submittedName>
</protein>
<dbReference type="InterPro" id="IPR002121">
    <property type="entry name" value="HRDC_dom"/>
</dbReference>
<organism evidence="3 4">
    <name type="scientific">Desulfonema limicola</name>
    <dbReference type="NCBI Taxonomy" id="45656"/>
    <lineage>
        <taxon>Bacteria</taxon>
        <taxon>Pseudomonadati</taxon>
        <taxon>Thermodesulfobacteriota</taxon>
        <taxon>Desulfobacteria</taxon>
        <taxon>Desulfobacterales</taxon>
        <taxon>Desulfococcaceae</taxon>
        <taxon>Desulfonema</taxon>
    </lineage>
</organism>
<dbReference type="GO" id="GO:0000166">
    <property type="term" value="F:nucleotide binding"/>
    <property type="evidence" value="ECO:0007669"/>
    <property type="project" value="InterPro"/>
</dbReference>
<dbReference type="EMBL" id="CP061799">
    <property type="protein sequence ID" value="QTA79723.1"/>
    <property type="molecule type" value="Genomic_DNA"/>
</dbReference>
<feature type="region of interest" description="Disordered" evidence="1">
    <location>
        <begin position="161"/>
        <end position="196"/>
    </location>
</feature>
<dbReference type="SUPFAM" id="SSF47819">
    <property type="entry name" value="HRDC-like"/>
    <property type="match status" value="1"/>
</dbReference>
<dbReference type="GO" id="GO:0003676">
    <property type="term" value="F:nucleic acid binding"/>
    <property type="evidence" value="ECO:0007669"/>
    <property type="project" value="InterPro"/>
</dbReference>
<evidence type="ECO:0000313" key="4">
    <source>
        <dbReference type="Proteomes" id="UP000663720"/>
    </source>
</evidence>
<dbReference type="SMART" id="SM00341">
    <property type="entry name" value="HRDC"/>
    <property type="match status" value="1"/>
</dbReference>
<dbReference type="InterPro" id="IPR044876">
    <property type="entry name" value="HRDC_dom_sf"/>
</dbReference>
<dbReference type="AlphaFoldDB" id="A0A975GFY8"/>
<dbReference type="Pfam" id="PF00570">
    <property type="entry name" value="HRDC"/>
    <property type="match status" value="1"/>
</dbReference>
<sequence length="196" mass="22320">MSLQYRYFAVPFKNMSDTDSELQREINKFLRSVNVINTRQEFVAHGDNSFWTLSVEYLAGGDQKTGLQTTSSGKKKIDYREVLSPEDFALYAKLRDWRKETAAKEGTAVYAVLVNEQMAQIAQNKVTTKAELKKIDKIGEGRIEKYGDAVINIVKEHIQSMEKKDEKTREFIPSDTETGKPESSIQKGSQRKIPST</sequence>
<feature type="domain" description="HRDC" evidence="2">
    <location>
        <begin position="84"/>
        <end position="164"/>
    </location>
</feature>
<feature type="compositionally biased region" description="Polar residues" evidence="1">
    <location>
        <begin position="181"/>
        <end position="196"/>
    </location>
</feature>
<dbReference type="RefSeq" id="WP_207691441.1">
    <property type="nucleotide sequence ID" value="NZ_CP061799.1"/>
</dbReference>